<dbReference type="EMBL" id="JADWYR010000001">
    <property type="protein sequence ID" value="MBG9374802.1"/>
    <property type="molecule type" value="Genomic_DNA"/>
</dbReference>
<keyword evidence="1" id="KW-0813">Transport</keyword>
<feature type="domain" description="Blue (type 1) copper" evidence="6">
    <location>
        <begin position="23"/>
        <end position="107"/>
    </location>
</feature>
<feature type="signal peptide" evidence="5">
    <location>
        <begin position="1"/>
        <end position="20"/>
    </location>
</feature>
<dbReference type="InterPro" id="IPR000923">
    <property type="entry name" value="BlueCu_1"/>
</dbReference>
<dbReference type="Gene3D" id="2.60.40.420">
    <property type="entry name" value="Cupredoxins - blue copper proteins"/>
    <property type="match status" value="1"/>
</dbReference>
<dbReference type="Pfam" id="PF00127">
    <property type="entry name" value="Copper-bind"/>
    <property type="match status" value="1"/>
</dbReference>
<dbReference type="GO" id="GO:0005507">
    <property type="term" value="F:copper ion binding"/>
    <property type="evidence" value="ECO:0007669"/>
    <property type="project" value="InterPro"/>
</dbReference>
<keyword evidence="2" id="KW-0479">Metal-binding</keyword>
<keyword evidence="4" id="KW-0186">Copper</keyword>
<dbReference type="InterPro" id="IPR013783">
    <property type="entry name" value="Ig-like_fold"/>
</dbReference>
<protein>
    <submittedName>
        <fullName evidence="7">T9SS type A sorting domain-containing protein</fullName>
    </submittedName>
</protein>
<feature type="chain" id="PRO_5037388617" evidence="5">
    <location>
        <begin position="21"/>
        <end position="292"/>
    </location>
</feature>
<name>A0A931GY71_9BACT</name>
<dbReference type="InterPro" id="IPR008972">
    <property type="entry name" value="Cupredoxin"/>
</dbReference>
<dbReference type="Gene3D" id="2.60.40.10">
    <property type="entry name" value="Immunoglobulins"/>
    <property type="match status" value="1"/>
</dbReference>
<comment type="caution">
    <text evidence="7">The sequence shown here is derived from an EMBL/GenBank/DDBJ whole genome shotgun (WGS) entry which is preliminary data.</text>
</comment>
<dbReference type="InterPro" id="IPR028871">
    <property type="entry name" value="BlueCu_1_BS"/>
</dbReference>
<dbReference type="AlphaFoldDB" id="A0A931GY71"/>
<accession>A0A931GY71</accession>
<dbReference type="Proteomes" id="UP000628448">
    <property type="component" value="Unassembled WGS sequence"/>
</dbReference>
<dbReference type="NCBIfam" id="TIGR04183">
    <property type="entry name" value="Por_Secre_tail"/>
    <property type="match status" value="1"/>
</dbReference>
<evidence type="ECO:0000256" key="5">
    <source>
        <dbReference type="SAM" id="SignalP"/>
    </source>
</evidence>
<evidence type="ECO:0000256" key="4">
    <source>
        <dbReference type="ARBA" id="ARBA00023008"/>
    </source>
</evidence>
<dbReference type="InterPro" id="IPR026444">
    <property type="entry name" value="Secre_tail"/>
</dbReference>
<gene>
    <name evidence="7" type="ORF">I5907_01035</name>
</gene>
<evidence type="ECO:0000256" key="3">
    <source>
        <dbReference type="ARBA" id="ARBA00022982"/>
    </source>
</evidence>
<keyword evidence="5" id="KW-0732">Signal</keyword>
<evidence type="ECO:0000259" key="6">
    <source>
        <dbReference type="Pfam" id="PF00127"/>
    </source>
</evidence>
<keyword evidence="8" id="KW-1185">Reference proteome</keyword>
<evidence type="ECO:0000256" key="1">
    <source>
        <dbReference type="ARBA" id="ARBA00022448"/>
    </source>
</evidence>
<dbReference type="GO" id="GO:0009055">
    <property type="term" value="F:electron transfer activity"/>
    <property type="evidence" value="ECO:0007669"/>
    <property type="project" value="InterPro"/>
</dbReference>
<reference evidence="7" key="1">
    <citation type="submission" date="2020-11" db="EMBL/GenBank/DDBJ databases">
        <title>Bacterial whole genome sequence for Panacibacter sp. DH6.</title>
        <authorList>
            <person name="Le V."/>
            <person name="Ko S."/>
            <person name="Ahn C.-Y."/>
            <person name="Oh H.-M."/>
        </authorList>
    </citation>
    <scope>NUCLEOTIDE SEQUENCE</scope>
    <source>
        <strain evidence="7">DH6</strain>
    </source>
</reference>
<dbReference type="SUPFAM" id="SSF49503">
    <property type="entry name" value="Cupredoxins"/>
    <property type="match status" value="1"/>
</dbReference>
<evidence type="ECO:0000313" key="8">
    <source>
        <dbReference type="Proteomes" id="UP000628448"/>
    </source>
</evidence>
<sequence length="292" mass="32225">MKKFTFIAALFMCSFSAAFATIIKVNVSDFQFQPKTVNAKVMDTIQFVWKNGNHTTTSVTIPAGAVAWDRIMDSAHKSFRYVLRVAGTYKYKCTPHGVIGMNGTIRVTAALSAGLSDITLSGNDLQAQVNWKTKTAADIAYFSVERSTDGNSFREIKRILPSAGNAYSYTDNDAKEKYVYYQVKMVDKKGNAEYSNILMQTRNVNDDKLVTSLSPNPVSKEGHLLLQFSAGAEGAMRVKLFTQTGKLVKEVSMYATKGINNGHLHMGGMPPGTYYIVCTLGAKTEKHTIMMK</sequence>
<proteinExistence type="predicted"/>
<dbReference type="RefSeq" id="WP_196988895.1">
    <property type="nucleotide sequence ID" value="NZ_JADWYR010000001.1"/>
</dbReference>
<organism evidence="7 8">
    <name type="scientific">Panacibacter microcysteis</name>
    <dbReference type="NCBI Taxonomy" id="2793269"/>
    <lineage>
        <taxon>Bacteria</taxon>
        <taxon>Pseudomonadati</taxon>
        <taxon>Bacteroidota</taxon>
        <taxon>Chitinophagia</taxon>
        <taxon>Chitinophagales</taxon>
        <taxon>Chitinophagaceae</taxon>
        <taxon>Panacibacter</taxon>
    </lineage>
</organism>
<keyword evidence="3" id="KW-0249">Electron transport</keyword>
<evidence type="ECO:0000256" key="2">
    <source>
        <dbReference type="ARBA" id="ARBA00022723"/>
    </source>
</evidence>
<dbReference type="PROSITE" id="PS00196">
    <property type="entry name" value="COPPER_BLUE"/>
    <property type="match status" value="1"/>
</dbReference>
<evidence type="ECO:0000313" key="7">
    <source>
        <dbReference type="EMBL" id="MBG9374802.1"/>
    </source>
</evidence>